<dbReference type="Pfam" id="PF00855">
    <property type="entry name" value="PWWP"/>
    <property type="match status" value="1"/>
</dbReference>
<evidence type="ECO:0000313" key="3">
    <source>
        <dbReference type="EMBL" id="CAD9575423.1"/>
    </source>
</evidence>
<accession>A0A7S2P4H8</accession>
<feature type="region of interest" description="Disordered" evidence="1">
    <location>
        <begin position="1"/>
        <end position="58"/>
    </location>
</feature>
<dbReference type="InterPro" id="IPR000313">
    <property type="entry name" value="PWWP_dom"/>
</dbReference>
<evidence type="ECO:0000259" key="2">
    <source>
        <dbReference type="PROSITE" id="PS50812"/>
    </source>
</evidence>
<feature type="domain" description="PWWP" evidence="2">
    <location>
        <begin position="61"/>
        <end position="114"/>
    </location>
</feature>
<gene>
    <name evidence="3" type="ORF">BIGN1055_LOCUS16</name>
</gene>
<organism evidence="3">
    <name type="scientific">Bigelowiella natans</name>
    <name type="common">Pedinomonas minutissima</name>
    <name type="synonym">Chlorarachnion sp. (strain CCMP621)</name>
    <dbReference type="NCBI Taxonomy" id="227086"/>
    <lineage>
        <taxon>Eukaryota</taxon>
        <taxon>Sar</taxon>
        <taxon>Rhizaria</taxon>
        <taxon>Cercozoa</taxon>
        <taxon>Chlorarachniophyceae</taxon>
        <taxon>Bigelowiella</taxon>
    </lineage>
</organism>
<evidence type="ECO:0000256" key="1">
    <source>
        <dbReference type="SAM" id="MobiDB-lite"/>
    </source>
</evidence>
<dbReference type="Gene3D" id="2.30.30.140">
    <property type="match status" value="1"/>
</dbReference>
<feature type="region of interest" description="Disordered" evidence="1">
    <location>
        <begin position="251"/>
        <end position="274"/>
    </location>
</feature>
<feature type="compositionally biased region" description="Low complexity" evidence="1">
    <location>
        <begin position="197"/>
        <end position="207"/>
    </location>
</feature>
<proteinExistence type="predicted"/>
<name>A0A7S2P4H8_BIGNA</name>
<reference evidence="3" key="1">
    <citation type="submission" date="2021-01" db="EMBL/GenBank/DDBJ databases">
        <authorList>
            <person name="Corre E."/>
            <person name="Pelletier E."/>
            <person name="Niang G."/>
            <person name="Scheremetjew M."/>
            <person name="Finn R."/>
            <person name="Kale V."/>
            <person name="Holt S."/>
            <person name="Cochrane G."/>
            <person name="Meng A."/>
            <person name="Brown T."/>
            <person name="Cohen L."/>
        </authorList>
    </citation>
    <scope>NUCLEOTIDE SEQUENCE</scope>
    <source>
        <strain evidence="3">CCMP1258.1</strain>
    </source>
</reference>
<protein>
    <recommendedName>
        <fullName evidence="2">PWWP domain-containing protein</fullName>
    </recommendedName>
</protein>
<dbReference type="CDD" id="cd05162">
    <property type="entry name" value="PWWP"/>
    <property type="match status" value="1"/>
</dbReference>
<feature type="compositionally biased region" description="Basic and acidic residues" evidence="1">
    <location>
        <begin position="208"/>
        <end position="218"/>
    </location>
</feature>
<dbReference type="PROSITE" id="PS50812">
    <property type="entry name" value="PWWP"/>
    <property type="match status" value="1"/>
</dbReference>
<feature type="compositionally biased region" description="Basic residues" evidence="1">
    <location>
        <begin position="179"/>
        <end position="191"/>
    </location>
</feature>
<dbReference type="AlphaFoldDB" id="A0A7S2P4H8"/>
<feature type="region of interest" description="Disordered" evidence="1">
    <location>
        <begin position="143"/>
        <end position="234"/>
    </location>
</feature>
<dbReference type="SUPFAM" id="SSF63748">
    <property type="entry name" value="Tudor/PWWP/MBT"/>
    <property type="match status" value="1"/>
</dbReference>
<sequence>MAAKAAAASKKKRKNESAAADAAKAAAAVAARAEIDLRDSSSQNPPKPEEEEEEEEEWRRAGNVVLVKTVNNNYWPALIWPREMLRPEFKEKMPKKVKAYPVRVFGRNLDFYWVAQWKLKRFRLTDDTTASEKTAAQVRAAKRFLQGQPEERHKNWPRYAQKKKKQQQQQPPPQASGKRTLKARPPALKRKRDQEHGATAPTATEAGTEGKRPNDKIRNSPRGRLPTGLDLRSRRRRMLAWAQGYVEKVCDRKEQQKSGKRSSYRVGQSLVPLS</sequence>
<dbReference type="EMBL" id="HBHA01000025">
    <property type="protein sequence ID" value="CAD9575423.1"/>
    <property type="molecule type" value="Transcribed_RNA"/>
</dbReference>
<feature type="compositionally biased region" description="Low complexity" evidence="1">
    <location>
        <begin position="17"/>
        <end position="32"/>
    </location>
</feature>